<dbReference type="SUPFAM" id="SSF51182">
    <property type="entry name" value="RmlC-like cupins"/>
    <property type="match status" value="1"/>
</dbReference>
<protein>
    <recommendedName>
        <fullName evidence="3">Cupin domain-containing protein</fullName>
    </recommendedName>
</protein>
<dbReference type="Gene3D" id="2.60.120.10">
    <property type="entry name" value="Jelly Rolls"/>
    <property type="match status" value="1"/>
</dbReference>
<dbReference type="InterPro" id="IPR014710">
    <property type="entry name" value="RmlC-like_jellyroll"/>
</dbReference>
<gene>
    <name evidence="1" type="ORF">GS398_02965</name>
</gene>
<dbReference type="InterPro" id="IPR011051">
    <property type="entry name" value="RmlC_Cupin_sf"/>
</dbReference>
<evidence type="ECO:0000313" key="2">
    <source>
        <dbReference type="Proteomes" id="UP000451233"/>
    </source>
</evidence>
<dbReference type="AlphaFoldDB" id="A0A7K1XUT0"/>
<reference evidence="1 2" key="1">
    <citation type="submission" date="2019-11" db="EMBL/GenBank/DDBJ databases">
        <title>Pedobacter sp. HMF7056 Genome sequencing and assembly.</title>
        <authorList>
            <person name="Kang H."/>
            <person name="Kim H."/>
            <person name="Joh K."/>
        </authorList>
    </citation>
    <scope>NUCLEOTIDE SEQUENCE [LARGE SCALE GENOMIC DNA]</scope>
    <source>
        <strain evidence="1 2">HMF7056</strain>
    </source>
</reference>
<dbReference type="EMBL" id="WVHS01000001">
    <property type="protein sequence ID" value="MXV14246.1"/>
    <property type="molecule type" value="Genomic_DNA"/>
</dbReference>
<accession>A0A7K1XUT0</accession>
<dbReference type="RefSeq" id="WP_160905231.1">
    <property type="nucleotide sequence ID" value="NZ_WVHS01000001.1"/>
</dbReference>
<name>A0A7K1XUT0_9SPHI</name>
<dbReference type="Proteomes" id="UP000451233">
    <property type="component" value="Unassembled WGS sequence"/>
</dbReference>
<evidence type="ECO:0000313" key="1">
    <source>
        <dbReference type="EMBL" id="MXV14246.1"/>
    </source>
</evidence>
<evidence type="ECO:0008006" key="3">
    <source>
        <dbReference type="Google" id="ProtNLM"/>
    </source>
</evidence>
<organism evidence="1 2">
    <name type="scientific">Hufsiella ginkgonis</name>
    <dbReference type="NCBI Taxonomy" id="2695274"/>
    <lineage>
        <taxon>Bacteria</taxon>
        <taxon>Pseudomonadati</taxon>
        <taxon>Bacteroidota</taxon>
        <taxon>Sphingobacteriia</taxon>
        <taxon>Sphingobacteriales</taxon>
        <taxon>Sphingobacteriaceae</taxon>
        <taxon>Hufsiella</taxon>
    </lineage>
</organism>
<proteinExistence type="predicted"/>
<sequence>MIEKIIKENCVLATIIKSAFKAEGIVFFTAPELPQQMGYMNRPKGYLINAHRHNHEEIVVKQSCETLIVRKGSVKVFLYDEADNFFAETTIETGDVMLLSGYGHGFEMLEDSELIEIKQGPYSGDQYNLPLNVHSTKSCHG</sequence>
<comment type="caution">
    <text evidence="1">The sequence shown here is derived from an EMBL/GenBank/DDBJ whole genome shotgun (WGS) entry which is preliminary data.</text>
</comment>
<keyword evidence="2" id="KW-1185">Reference proteome</keyword>